<sequence>MKFSERGSLISVAAAVQALIALALRDVVLAAVSLALFLIIAAEILLLFIRKGRILSILRRNMEKLSLSMPAGSRKEVFIRTGSLPRYLLPVEAEWANIKIEREGVLLILSPKLFGRHLFTPEFIIFSPLGLLFSRIRWNKEVEVLCMPRSLGSILRAVSIIAEEGGEIGESGRGAGEEFGRLVRPEGLEYVGTREYIPGERIRRVDWPATSRMLKIMIRKYAASGGEILLLVNLDNPGPKTADFTASAMLSTAIACFKSGFSTNLMFISRGKLISAGRLEGDKMLRLSVAASLKLLNMSYESLEFISPRSSSNIALILKEIGAVKLEEYFRERIRDIRSFLAGLPELIVYSGSLVSNHLLLIDLMSELSRKGLRTLIVAHPKPWVDAASPAEERVLKITHYHMLEAMKRYFKVSFNPEAPEREVMLVRIQR</sequence>
<evidence type="ECO:0000313" key="3">
    <source>
        <dbReference type="EMBL" id="RSN76725.1"/>
    </source>
</evidence>
<comment type="caution">
    <text evidence="3">The sequence shown here is derived from an EMBL/GenBank/DDBJ whole genome shotgun (WGS) entry which is preliminary data.</text>
</comment>
<accession>A0A3R9PKS4</accession>
<dbReference type="RefSeq" id="WP_125670664.1">
    <property type="nucleotide sequence ID" value="NZ_RCOS01000053.1"/>
</dbReference>
<keyword evidence="1" id="KW-1133">Transmembrane helix</keyword>
<protein>
    <submittedName>
        <fullName evidence="3">DUF58 domain-containing protein</fullName>
    </submittedName>
</protein>
<dbReference type="EMBL" id="RCOS01000053">
    <property type="protein sequence ID" value="RSN76725.1"/>
    <property type="molecule type" value="Genomic_DNA"/>
</dbReference>
<organism evidence="3 4">
    <name type="scientific">Candidatus Methanodesulfokora washburnensis</name>
    <dbReference type="NCBI Taxonomy" id="2478471"/>
    <lineage>
        <taxon>Archaea</taxon>
        <taxon>Thermoproteota</taxon>
        <taxon>Candidatus Korarchaeia</taxon>
        <taxon>Candidatus Korarchaeia incertae sedis</taxon>
        <taxon>Candidatus Methanodesulfokora</taxon>
    </lineage>
</organism>
<name>A0A3R9PKS4_9CREN</name>
<gene>
    <name evidence="3" type="ORF">D6D85_03510</name>
</gene>
<evidence type="ECO:0000313" key="4">
    <source>
        <dbReference type="Proteomes" id="UP000277582"/>
    </source>
</evidence>
<keyword evidence="1" id="KW-0812">Transmembrane</keyword>
<dbReference type="Proteomes" id="UP000277582">
    <property type="component" value="Unassembled WGS sequence"/>
</dbReference>
<dbReference type="Pfam" id="PF01882">
    <property type="entry name" value="DUF58"/>
    <property type="match status" value="1"/>
</dbReference>
<keyword evidence="1" id="KW-0472">Membrane</keyword>
<keyword evidence="4" id="KW-1185">Reference proteome</keyword>
<feature type="domain" description="DUF58" evidence="2">
    <location>
        <begin position="193"/>
        <end position="232"/>
    </location>
</feature>
<proteinExistence type="predicted"/>
<feature type="transmembrane region" description="Helical" evidence="1">
    <location>
        <begin position="28"/>
        <end position="49"/>
    </location>
</feature>
<evidence type="ECO:0000256" key="1">
    <source>
        <dbReference type="SAM" id="Phobius"/>
    </source>
</evidence>
<dbReference type="AlphaFoldDB" id="A0A3R9PKS4"/>
<dbReference type="OrthoDB" id="3263at2157"/>
<reference evidence="3 4" key="1">
    <citation type="submission" date="2018-10" db="EMBL/GenBank/DDBJ databases">
        <title>Co-occurring genomic capacity for anaerobic methane metabolism and dissimilatory sulfite reduction discovered in the Korarchaeota.</title>
        <authorList>
            <person name="Mckay L.J."/>
            <person name="Dlakic M."/>
            <person name="Fields M.W."/>
            <person name="Delmont T.O."/>
            <person name="Eren A.M."/>
            <person name="Jay Z.J."/>
            <person name="Klingelsmith K.B."/>
            <person name="Rusch D.B."/>
            <person name="Inskeep W.P."/>
        </authorList>
    </citation>
    <scope>NUCLEOTIDE SEQUENCE [LARGE SCALE GENOMIC DNA]</scope>
    <source>
        <strain evidence="3 4">MDKW</strain>
    </source>
</reference>
<dbReference type="InterPro" id="IPR002881">
    <property type="entry name" value="DUF58"/>
</dbReference>
<evidence type="ECO:0000259" key="2">
    <source>
        <dbReference type="Pfam" id="PF01882"/>
    </source>
</evidence>